<keyword evidence="11" id="KW-1185">Reference proteome</keyword>
<keyword evidence="5 6" id="KW-0482">Metalloprotease</keyword>
<feature type="transmembrane region" description="Helical" evidence="7">
    <location>
        <begin position="149"/>
        <end position="169"/>
    </location>
</feature>
<comment type="cofactor">
    <cofactor evidence="6">
        <name>Zn(2+)</name>
        <dbReference type="ChEBI" id="CHEBI:29105"/>
    </cofactor>
    <text evidence="6">Binds 1 zinc ion per subunit.</text>
</comment>
<keyword evidence="4 6" id="KW-0862">Zinc</keyword>
<name>A0ABY4EK11_9BACI</name>
<comment type="similarity">
    <text evidence="6">Belongs to the peptidase M48 family.</text>
</comment>
<dbReference type="InterPro" id="IPR027057">
    <property type="entry name" value="CAXX_Prtase_1"/>
</dbReference>
<evidence type="ECO:0000256" key="7">
    <source>
        <dbReference type="SAM" id="Phobius"/>
    </source>
</evidence>
<keyword evidence="1 6" id="KW-0645">Protease</keyword>
<feature type="transmembrane region" description="Helical" evidence="7">
    <location>
        <begin position="104"/>
        <end position="122"/>
    </location>
</feature>
<feature type="transmembrane region" description="Helical" evidence="7">
    <location>
        <begin position="5"/>
        <end position="26"/>
    </location>
</feature>
<dbReference type="Pfam" id="PF01435">
    <property type="entry name" value="Peptidase_M48"/>
    <property type="match status" value="1"/>
</dbReference>
<evidence type="ECO:0000256" key="2">
    <source>
        <dbReference type="ARBA" id="ARBA00022723"/>
    </source>
</evidence>
<feature type="transmembrane region" description="Helical" evidence="7">
    <location>
        <begin position="288"/>
        <end position="307"/>
    </location>
</feature>
<evidence type="ECO:0000256" key="5">
    <source>
        <dbReference type="ARBA" id="ARBA00023049"/>
    </source>
</evidence>
<keyword evidence="7" id="KW-1133">Transmembrane helix</keyword>
<evidence type="ECO:0000313" key="10">
    <source>
        <dbReference type="EMBL" id="UOQ44811.1"/>
    </source>
</evidence>
<dbReference type="Gene3D" id="3.30.2010.10">
    <property type="entry name" value="Metalloproteases ('zincins'), catalytic domain"/>
    <property type="match status" value="1"/>
</dbReference>
<keyword evidence="7" id="KW-0472">Membrane</keyword>
<dbReference type="Pfam" id="PF16491">
    <property type="entry name" value="Peptidase_M48_N"/>
    <property type="match status" value="1"/>
</dbReference>
<dbReference type="Proteomes" id="UP000831787">
    <property type="component" value="Chromosome"/>
</dbReference>
<keyword evidence="7" id="KW-0812">Transmembrane</keyword>
<organism evidence="10 11">
    <name type="scientific">Halobacillus salinarum</name>
    <dbReference type="NCBI Taxonomy" id="2932257"/>
    <lineage>
        <taxon>Bacteria</taxon>
        <taxon>Bacillati</taxon>
        <taxon>Bacillota</taxon>
        <taxon>Bacilli</taxon>
        <taxon>Bacillales</taxon>
        <taxon>Bacillaceae</taxon>
        <taxon>Halobacillus</taxon>
    </lineage>
</organism>
<dbReference type="EMBL" id="CP095073">
    <property type="protein sequence ID" value="UOQ44811.1"/>
    <property type="molecule type" value="Genomic_DNA"/>
</dbReference>
<dbReference type="CDD" id="cd07343">
    <property type="entry name" value="M48A_Zmpste24p_like"/>
    <property type="match status" value="1"/>
</dbReference>
<gene>
    <name evidence="10" type="ORF">MUN89_02325</name>
</gene>
<feature type="transmembrane region" description="Helical" evidence="7">
    <location>
        <begin position="64"/>
        <end position="83"/>
    </location>
</feature>
<protein>
    <submittedName>
        <fullName evidence="10">M48 family metallopeptidase</fullName>
    </submittedName>
</protein>
<keyword evidence="2" id="KW-0479">Metal-binding</keyword>
<feature type="transmembrane region" description="Helical" evidence="7">
    <location>
        <begin position="327"/>
        <end position="346"/>
    </location>
</feature>
<dbReference type="PANTHER" id="PTHR10120">
    <property type="entry name" value="CAAX PRENYL PROTEASE 1"/>
    <property type="match status" value="1"/>
</dbReference>
<evidence type="ECO:0000259" key="9">
    <source>
        <dbReference type="Pfam" id="PF16491"/>
    </source>
</evidence>
<reference evidence="10 11" key="1">
    <citation type="submission" date="2022-04" db="EMBL/GenBank/DDBJ databases">
        <title>Halobacillus sp. isolated from saltern.</title>
        <authorList>
            <person name="Won M."/>
            <person name="Lee C.-M."/>
            <person name="Woen H.-Y."/>
            <person name="Kwon S.-W."/>
        </authorList>
    </citation>
    <scope>NUCLEOTIDE SEQUENCE [LARGE SCALE GENOMIC DNA]</scope>
    <source>
        <strain evidence="10 11">SSBR10-3</strain>
    </source>
</reference>
<evidence type="ECO:0000256" key="1">
    <source>
        <dbReference type="ARBA" id="ARBA00022670"/>
    </source>
</evidence>
<evidence type="ECO:0000256" key="4">
    <source>
        <dbReference type="ARBA" id="ARBA00022833"/>
    </source>
</evidence>
<dbReference type="InterPro" id="IPR001915">
    <property type="entry name" value="Peptidase_M48"/>
</dbReference>
<sequence>MKKTFVKWTLLLFPLYALLIGLYLFYWSDYGVPASYQGTAADPGTFMTDKQLTLSENYSRYKDFLFFIGIPLQWLVYIGILVFGWSRIFKDFGEGVSKYKAVKIPIYVLLLSCVTWIINFPLDYISRRLSLSYNISTQTFPSWMKDQLISFWLDVLIMSLLITVLYVLIQRFKKRWWLYAWMLLIPFIVFLMYVQPVVIDPLYNNFSELQDKALEDKILALADKADIPADRVYEVNMSEKTNTMNAYVNGIGSNLRIVLWDTTLNRLTDKEVLFIMAHEMGHYVKHHLYYNLLGSIIGAFFGLYIAYRLLHVFIRKWGAGWGVKNEADIAALPALLLIFSLLSFVASPIELTISRGAEKAADEYAIQLRDDPEAAIGSFQELTVNSLSEVNPPFLVKYLRYGHPTMMERIHMLEIHDDDAAASP</sequence>
<keyword evidence="3 6" id="KW-0378">Hydrolase</keyword>
<feature type="domain" description="CAAX prenyl protease 1 N-terminal" evidence="9">
    <location>
        <begin position="46"/>
        <end position="204"/>
    </location>
</feature>
<dbReference type="InterPro" id="IPR032456">
    <property type="entry name" value="Peptidase_M48_N"/>
</dbReference>
<evidence type="ECO:0000259" key="8">
    <source>
        <dbReference type="Pfam" id="PF01435"/>
    </source>
</evidence>
<accession>A0ABY4EK11</accession>
<dbReference type="RefSeq" id="WP_244711068.1">
    <property type="nucleotide sequence ID" value="NZ_CP095073.1"/>
</dbReference>
<evidence type="ECO:0000256" key="3">
    <source>
        <dbReference type="ARBA" id="ARBA00022801"/>
    </source>
</evidence>
<proteinExistence type="inferred from homology"/>
<evidence type="ECO:0000313" key="11">
    <source>
        <dbReference type="Proteomes" id="UP000831787"/>
    </source>
</evidence>
<evidence type="ECO:0000256" key="6">
    <source>
        <dbReference type="RuleBase" id="RU003983"/>
    </source>
</evidence>
<feature type="domain" description="Peptidase M48" evidence="8">
    <location>
        <begin position="209"/>
        <end position="414"/>
    </location>
</feature>
<feature type="transmembrane region" description="Helical" evidence="7">
    <location>
        <begin position="176"/>
        <end position="194"/>
    </location>
</feature>